<evidence type="ECO:0000313" key="1">
    <source>
        <dbReference type="EMBL" id="MFC6786693.1"/>
    </source>
</evidence>
<dbReference type="InterPro" id="IPR036388">
    <property type="entry name" value="WH-like_DNA-bd_sf"/>
</dbReference>
<dbReference type="GeneID" id="81209785"/>
<name>A0ABD5TBH6_9EURY</name>
<sequence length="113" mass="12463">MNDRPDAAALAGAIEDDSTRTILVATQEEAVPVSELADVCGVSEPTVYRRLESLRERGLVEERTRLDEDGHHRGVYRATVERVAFDLAADGVDAEVTRRTSMADRFTDLVGEM</sequence>
<dbReference type="EMBL" id="JBHSWX010000012">
    <property type="protein sequence ID" value="MFC6786693.1"/>
    <property type="molecule type" value="Genomic_DNA"/>
</dbReference>
<gene>
    <name evidence="1" type="ORF">ACFQFD_12045</name>
</gene>
<protein>
    <submittedName>
        <fullName evidence="1">ArsR/SmtB family transcription factor</fullName>
    </submittedName>
</protein>
<proteinExistence type="predicted"/>
<dbReference type="CDD" id="cd00090">
    <property type="entry name" value="HTH_ARSR"/>
    <property type="match status" value="1"/>
</dbReference>
<evidence type="ECO:0000313" key="2">
    <source>
        <dbReference type="Proteomes" id="UP001596443"/>
    </source>
</evidence>
<reference evidence="1 2" key="1">
    <citation type="journal article" date="2019" name="Int. J. Syst. Evol. Microbiol.">
        <title>The Global Catalogue of Microorganisms (GCM) 10K type strain sequencing project: providing services to taxonomists for standard genome sequencing and annotation.</title>
        <authorList>
            <consortium name="The Broad Institute Genomics Platform"/>
            <consortium name="The Broad Institute Genome Sequencing Center for Infectious Disease"/>
            <person name="Wu L."/>
            <person name="Ma J."/>
        </authorList>
    </citation>
    <scope>NUCLEOTIDE SEQUENCE [LARGE SCALE GENOMIC DNA]</scope>
    <source>
        <strain evidence="1 2">SYNS20</strain>
    </source>
</reference>
<accession>A0ABD5TBH6</accession>
<dbReference type="InterPro" id="IPR011991">
    <property type="entry name" value="ArsR-like_HTH"/>
</dbReference>
<dbReference type="SUPFAM" id="SSF46785">
    <property type="entry name" value="Winged helix' DNA-binding domain"/>
    <property type="match status" value="1"/>
</dbReference>
<keyword evidence="2" id="KW-1185">Reference proteome</keyword>
<organism evidence="1 2">
    <name type="scientific">Halobaculum halobium</name>
    <dbReference type="NCBI Taxonomy" id="3032281"/>
    <lineage>
        <taxon>Archaea</taxon>
        <taxon>Methanobacteriati</taxon>
        <taxon>Methanobacteriota</taxon>
        <taxon>Stenosarchaea group</taxon>
        <taxon>Halobacteria</taxon>
        <taxon>Halobacteriales</taxon>
        <taxon>Haloferacaceae</taxon>
        <taxon>Halobaculum</taxon>
    </lineage>
</organism>
<comment type="caution">
    <text evidence="1">The sequence shown here is derived from an EMBL/GenBank/DDBJ whole genome shotgun (WGS) entry which is preliminary data.</text>
</comment>
<dbReference type="AlphaFoldDB" id="A0ABD5TBH6"/>
<dbReference type="InterPro" id="IPR036390">
    <property type="entry name" value="WH_DNA-bd_sf"/>
</dbReference>
<dbReference type="Pfam" id="PF12840">
    <property type="entry name" value="HTH_20"/>
    <property type="match status" value="1"/>
</dbReference>
<dbReference type="RefSeq" id="WP_284060902.1">
    <property type="nucleotide sequence ID" value="NZ_CP126158.1"/>
</dbReference>
<dbReference type="Proteomes" id="UP001596443">
    <property type="component" value="Unassembled WGS sequence"/>
</dbReference>
<dbReference type="Gene3D" id="1.10.10.10">
    <property type="entry name" value="Winged helix-like DNA-binding domain superfamily/Winged helix DNA-binding domain"/>
    <property type="match status" value="1"/>
</dbReference>